<gene>
    <name evidence="1" type="ORF">QYS49_38035</name>
</gene>
<accession>A0AA51R8L6</accession>
<reference evidence="1 2" key="1">
    <citation type="submission" date="2023-08" db="EMBL/GenBank/DDBJ databases">
        <title>Comparative genomics and taxonomic characterization of three novel marine species of genus Marivirga.</title>
        <authorList>
            <person name="Muhammad N."/>
            <person name="Kim S.-G."/>
        </authorList>
    </citation>
    <scope>NUCLEOTIDE SEQUENCE [LARGE SCALE GENOMIC DNA]</scope>
    <source>
        <strain evidence="1 2">BDSF4-3</strain>
    </source>
</reference>
<sequence length="357" mass="41561">MNKYLLILLFYLLGTQLIAQSSCERNLNEARADYSNGNLYAIPGKLANCLEEGFNKTEKIDALRLLTLTYININQQEKARNTFIKLLNLKTDFQVQENVDPSELYSLYRKIDTDVKYFIGVTFGFNYNTIFVHKYRNTNPNPIEPDHTAKYKTGIIPSPQVGIQFLYPLTKNWIVGAEAQYQNQRFNYSEKNTYLIGENTENFNDNYTDIEYDATNNGLNLIINMRYMKDFYEWKPFIEVGTVGRYNLSYNVIRYESDYFPTVEDEVIDEKIDISSKRANFNVAVSANLGTMRKVGENYVEIKFGVSNYFINHLNPEGRETAYTEPLLKGMSILNDDITNLVYKLSFTFNIPFFNFQ</sequence>
<dbReference type="EMBL" id="CP129971">
    <property type="protein sequence ID" value="WMN11342.1"/>
    <property type="molecule type" value="Genomic_DNA"/>
</dbReference>
<protein>
    <submittedName>
        <fullName evidence="1">Outer membrane beta-barrel protein</fullName>
    </submittedName>
</protein>
<evidence type="ECO:0000313" key="1">
    <source>
        <dbReference type="EMBL" id="WMN11342.1"/>
    </source>
</evidence>
<dbReference type="Proteomes" id="UP001230496">
    <property type="component" value="Chromosome"/>
</dbReference>
<name>A0AA51R8L6_9BACT</name>
<dbReference type="AlphaFoldDB" id="A0AA51R8L6"/>
<dbReference type="RefSeq" id="WP_308348398.1">
    <property type="nucleotide sequence ID" value="NZ_CP129971.1"/>
</dbReference>
<keyword evidence="2" id="KW-1185">Reference proteome</keyword>
<proteinExistence type="predicted"/>
<evidence type="ECO:0000313" key="2">
    <source>
        <dbReference type="Proteomes" id="UP001230496"/>
    </source>
</evidence>
<dbReference type="KEGG" id="msaa:QYS49_38035"/>
<organism evidence="1 2">
    <name type="scientific">Marivirga salinarum</name>
    <dbReference type="NCBI Taxonomy" id="3059078"/>
    <lineage>
        <taxon>Bacteria</taxon>
        <taxon>Pseudomonadati</taxon>
        <taxon>Bacteroidota</taxon>
        <taxon>Cytophagia</taxon>
        <taxon>Cytophagales</taxon>
        <taxon>Marivirgaceae</taxon>
        <taxon>Marivirga</taxon>
    </lineage>
</organism>